<dbReference type="SUPFAM" id="SSF56601">
    <property type="entry name" value="beta-lactamase/transpeptidase-like"/>
    <property type="match status" value="1"/>
</dbReference>
<evidence type="ECO:0000259" key="1">
    <source>
        <dbReference type="Pfam" id="PF00144"/>
    </source>
</evidence>
<proteinExistence type="predicted"/>
<name>A0A811L3F3_9BILA</name>
<dbReference type="InterPro" id="IPR001466">
    <property type="entry name" value="Beta-lactam-related"/>
</dbReference>
<dbReference type="InterPro" id="IPR012338">
    <property type="entry name" value="Beta-lactam/transpept-like"/>
</dbReference>
<dbReference type="Proteomes" id="UP000614601">
    <property type="component" value="Unassembled WGS sequence"/>
</dbReference>
<reference evidence="2" key="1">
    <citation type="submission" date="2020-09" db="EMBL/GenBank/DDBJ databases">
        <authorList>
            <person name="Kikuchi T."/>
        </authorList>
    </citation>
    <scope>NUCLEOTIDE SEQUENCE</scope>
    <source>
        <strain evidence="2">SH1</strain>
    </source>
</reference>
<evidence type="ECO:0000313" key="3">
    <source>
        <dbReference type="Proteomes" id="UP000614601"/>
    </source>
</evidence>
<comment type="caution">
    <text evidence="2">The sequence shown here is derived from an EMBL/GenBank/DDBJ whole genome shotgun (WGS) entry which is preliminary data.</text>
</comment>
<dbReference type="PANTHER" id="PTHR43319:SF4">
    <property type="entry name" value="BETA-LACTAMASE DOMAIN-CONTAINING PROTEIN 2"/>
    <property type="match status" value="1"/>
</dbReference>
<dbReference type="Gene3D" id="3.40.710.10">
    <property type="entry name" value="DD-peptidase/beta-lactamase superfamily"/>
    <property type="match status" value="1"/>
</dbReference>
<dbReference type="Pfam" id="PF00144">
    <property type="entry name" value="Beta-lactamase"/>
    <property type="match status" value="1"/>
</dbReference>
<evidence type="ECO:0000313" key="2">
    <source>
        <dbReference type="EMBL" id="CAD5222739.1"/>
    </source>
</evidence>
<dbReference type="OrthoDB" id="5946976at2759"/>
<feature type="domain" description="Beta-lactamase-related" evidence="1">
    <location>
        <begin position="32"/>
        <end position="378"/>
    </location>
</feature>
<dbReference type="InterPro" id="IPR052907">
    <property type="entry name" value="Beta-lactamase/esterase"/>
</dbReference>
<dbReference type="EMBL" id="CAJFDH010000005">
    <property type="protein sequence ID" value="CAD5222739.1"/>
    <property type="molecule type" value="Genomic_DNA"/>
</dbReference>
<protein>
    <recommendedName>
        <fullName evidence="1">Beta-lactamase-related domain-containing protein</fullName>
    </recommendedName>
</protein>
<keyword evidence="3" id="KW-1185">Reference proteome</keyword>
<sequence>MVLKTIAGKTEARFAKVEQVFKDNFLNGWEPEGAALAVYHKGQLVVDLYGGYQDAASRKVWDESTRIVIFSVTKAVASLVIAMLVDQKKLKCDQKLVDFWPDFGQEGKEQITVDMVMHHQAGLCLFKELITLDIAMDPKEMAKVIERQRPMWEPGTKTGYHAISFGWLVDQIVRHVDDLGRGVGDYFRDEVAKPHKIDFFMGLPPEEQHTVARLSFPSTSFMLKELFYDPRILIALTCMNLGGMISVKNQANNIEFISKVKGVNSFNNPDVHRLEQPAALGITKAKDLARVFALMLEGKLLSKDIVNRFDEPQLIQHDVVLKVPTAKGHGFMYERHPYKEGKYLYGHPGYGGSTMMIDPEDEVVIVYLTNGMKTGGGELTYPYRQLRNQILECIGQNVRSKKV</sequence>
<gene>
    <name evidence="2" type="ORF">BOKJ2_LOCUS9794</name>
</gene>
<dbReference type="Proteomes" id="UP000783686">
    <property type="component" value="Unassembled WGS sequence"/>
</dbReference>
<organism evidence="2 3">
    <name type="scientific">Bursaphelenchus okinawaensis</name>
    <dbReference type="NCBI Taxonomy" id="465554"/>
    <lineage>
        <taxon>Eukaryota</taxon>
        <taxon>Metazoa</taxon>
        <taxon>Ecdysozoa</taxon>
        <taxon>Nematoda</taxon>
        <taxon>Chromadorea</taxon>
        <taxon>Rhabditida</taxon>
        <taxon>Tylenchina</taxon>
        <taxon>Tylenchomorpha</taxon>
        <taxon>Aphelenchoidea</taxon>
        <taxon>Aphelenchoididae</taxon>
        <taxon>Bursaphelenchus</taxon>
    </lineage>
</organism>
<dbReference type="PANTHER" id="PTHR43319">
    <property type="entry name" value="BETA-LACTAMASE-RELATED"/>
    <property type="match status" value="1"/>
</dbReference>
<dbReference type="AlphaFoldDB" id="A0A811L3F3"/>
<dbReference type="EMBL" id="CAJFCW020000005">
    <property type="protein sequence ID" value="CAG9116740.1"/>
    <property type="molecule type" value="Genomic_DNA"/>
</dbReference>
<accession>A0A811L3F3</accession>